<dbReference type="EMBL" id="JASSZA010000011">
    <property type="protein sequence ID" value="KAK2098026.1"/>
    <property type="molecule type" value="Genomic_DNA"/>
</dbReference>
<keyword evidence="2" id="KW-1185">Reference proteome</keyword>
<protein>
    <submittedName>
        <fullName evidence="1">Uncharacterized protein</fullName>
    </submittedName>
</protein>
<dbReference type="Proteomes" id="UP001266305">
    <property type="component" value="Unassembled WGS sequence"/>
</dbReference>
<evidence type="ECO:0000313" key="2">
    <source>
        <dbReference type="Proteomes" id="UP001266305"/>
    </source>
</evidence>
<comment type="caution">
    <text evidence="1">The sequence shown here is derived from an EMBL/GenBank/DDBJ whole genome shotgun (WGS) entry which is preliminary data.</text>
</comment>
<accession>A0ABQ9ULR3</accession>
<evidence type="ECO:0000313" key="1">
    <source>
        <dbReference type="EMBL" id="KAK2098026.1"/>
    </source>
</evidence>
<feature type="non-terminal residue" evidence="1">
    <location>
        <position position="1"/>
    </location>
</feature>
<name>A0ABQ9ULR3_SAGOE</name>
<proteinExistence type="predicted"/>
<feature type="non-terminal residue" evidence="1">
    <location>
        <position position="164"/>
    </location>
</feature>
<sequence>QHASGVDVCFIHLSPDADTGKKLISMEGILHGMHPDPQHLLCASESSLMSSMAHILCTHAAASQQGAGHECPAGSCTKRALGKPWEVLAPPVIATMMTLQKSQASHLLPEFQCPCVPHGINQLSVFHSDYEDPDRNVCDPLHFTVFVRTQTGTFVMTLTGTFVI</sequence>
<organism evidence="1 2">
    <name type="scientific">Saguinus oedipus</name>
    <name type="common">Cotton-top tamarin</name>
    <name type="synonym">Oedipomidas oedipus</name>
    <dbReference type="NCBI Taxonomy" id="9490"/>
    <lineage>
        <taxon>Eukaryota</taxon>
        <taxon>Metazoa</taxon>
        <taxon>Chordata</taxon>
        <taxon>Craniata</taxon>
        <taxon>Vertebrata</taxon>
        <taxon>Euteleostomi</taxon>
        <taxon>Mammalia</taxon>
        <taxon>Eutheria</taxon>
        <taxon>Euarchontoglires</taxon>
        <taxon>Primates</taxon>
        <taxon>Haplorrhini</taxon>
        <taxon>Platyrrhini</taxon>
        <taxon>Cebidae</taxon>
        <taxon>Callitrichinae</taxon>
        <taxon>Saguinus</taxon>
    </lineage>
</organism>
<reference evidence="1 2" key="1">
    <citation type="submission" date="2023-05" db="EMBL/GenBank/DDBJ databases">
        <title>B98-5 Cell Line De Novo Hybrid Assembly: An Optical Mapping Approach.</title>
        <authorList>
            <person name="Kananen K."/>
            <person name="Auerbach J.A."/>
            <person name="Kautto E."/>
            <person name="Blachly J.S."/>
        </authorList>
    </citation>
    <scope>NUCLEOTIDE SEQUENCE [LARGE SCALE GENOMIC DNA]</scope>
    <source>
        <strain evidence="1">B95-8</strain>
        <tissue evidence="1">Cell line</tissue>
    </source>
</reference>
<gene>
    <name evidence="1" type="ORF">P7K49_023477</name>
</gene>